<dbReference type="SUPFAM" id="SSF53335">
    <property type="entry name" value="S-adenosyl-L-methionine-dependent methyltransferases"/>
    <property type="match status" value="1"/>
</dbReference>
<dbReference type="Pfam" id="PF00145">
    <property type="entry name" value="DNA_methylase"/>
    <property type="match status" value="1"/>
</dbReference>
<dbReference type="PANTHER" id="PTHR10629:SF52">
    <property type="entry name" value="DNA (CYTOSINE-5)-METHYLTRANSFERASE 1"/>
    <property type="match status" value="1"/>
</dbReference>
<evidence type="ECO:0000256" key="8">
    <source>
        <dbReference type="RuleBase" id="RU000416"/>
    </source>
</evidence>
<dbReference type="InterPro" id="IPR029063">
    <property type="entry name" value="SAM-dependent_MTases_sf"/>
</dbReference>
<evidence type="ECO:0000256" key="4">
    <source>
        <dbReference type="ARBA" id="ARBA00022691"/>
    </source>
</evidence>
<evidence type="ECO:0000256" key="6">
    <source>
        <dbReference type="ARBA" id="ARBA00047422"/>
    </source>
</evidence>
<keyword evidence="2 7" id="KW-0489">Methyltransferase</keyword>
<evidence type="ECO:0000313" key="9">
    <source>
        <dbReference type="EMBL" id="MFC4674890.1"/>
    </source>
</evidence>
<evidence type="ECO:0000313" key="10">
    <source>
        <dbReference type="Proteomes" id="UP001596023"/>
    </source>
</evidence>
<dbReference type="EMBL" id="JBHSGN010000083">
    <property type="protein sequence ID" value="MFC4674890.1"/>
    <property type="molecule type" value="Genomic_DNA"/>
</dbReference>
<dbReference type="Proteomes" id="UP001596023">
    <property type="component" value="Unassembled WGS sequence"/>
</dbReference>
<evidence type="ECO:0000256" key="7">
    <source>
        <dbReference type="PROSITE-ProRule" id="PRU01016"/>
    </source>
</evidence>
<evidence type="ECO:0000256" key="3">
    <source>
        <dbReference type="ARBA" id="ARBA00022679"/>
    </source>
</evidence>
<dbReference type="PROSITE" id="PS51679">
    <property type="entry name" value="SAM_MT_C5"/>
    <property type="match status" value="1"/>
</dbReference>
<gene>
    <name evidence="9" type="ORF">ACFO6W_14390</name>
</gene>
<sequence>MKNNTEKKQNQKKLKAIDFFCSGGGMSYGMQEAGIEILAGIDSDENCKMTYEANINGAKFIHADVFDLKEKELEKNLSLRKNDDELVLIGCSPCQFWSIINTDKTKSAKSKNLLVEFSRFVKYFRPGYVVVENVPGVLRRKEESGLNEFIEWLKDNGYENPHFKVHNVNDYGVPQSRKRFTLIATRISQDEVKPQELDGRRVVVKDVLGIENGFARIEPGHKDNSDFLHTVPNISDINKKRLKKVKKDGGNRLGFANDLELQLKCFEGKNESFKDTFGRLWWNRPAPTITTKFFSISNGRFVHPEEDRALSIREGATLQSFPLTYKFKGTSVANIARMIGNAVPPKYATAIGKAIINNHKWK</sequence>
<comment type="similarity">
    <text evidence="7 8">Belongs to the class I-like SAM-binding methyltransferase superfamily. C5-methyltransferase family.</text>
</comment>
<evidence type="ECO:0000256" key="5">
    <source>
        <dbReference type="ARBA" id="ARBA00022747"/>
    </source>
</evidence>
<dbReference type="NCBIfam" id="TIGR00675">
    <property type="entry name" value="dcm"/>
    <property type="match status" value="1"/>
</dbReference>
<dbReference type="PANTHER" id="PTHR10629">
    <property type="entry name" value="CYTOSINE-SPECIFIC METHYLTRANSFERASE"/>
    <property type="match status" value="1"/>
</dbReference>
<dbReference type="RefSeq" id="WP_379997579.1">
    <property type="nucleotide sequence ID" value="NZ_JBHSGN010000083.1"/>
</dbReference>
<dbReference type="InterPro" id="IPR001525">
    <property type="entry name" value="C5_MeTfrase"/>
</dbReference>
<dbReference type="EC" id="2.1.1.37" evidence="1"/>
<dbReference type="InterPro" id="IPR050390">
    <property type="entry name" value="C5-Methyltransferase"/>
</dbReference>
<protein>
    <recommendedName>
        <fullName evidence="1">DNA (cytosine-5-)-methyltransferase</fullName>
        <ecNumber evidence="1">2.1.1.37</ecNumber>
    </recommendedName>
</protein>
<dbReference type="PRINTS" id="PR00105">
    <property type="entry name" value="C5METTRFRASE"/>
</dbReference>
<dbReference type="GO" id="GO:0003886">
    <property type="term" value="F:DNA (cytosine-5-)-methyltransferase activity"/>
    <property type="evidence" value="ECO:0007669"/>
    <property type="project" value="UniProtKB-EC"/>
</dbReference>
<comment type="caution">
    <text evidence="9">The sequence shown here is derived from an EMBL/GenBank/DDBJ whole genome shotgun (WGS) entry which is preliminary data.</text>
</comment>
<evidence type="ECO:0000256" key="2">
    <source>
        <dbReference type="ARBA" id="ARBA00022603"/>
    </source>
</evidence>
<keyword evidence="4 7" id="KW-0949">S-adenosyl-L-methionine</keyword>
<keyword evidence="10" id="KW-1185">Reference proteome</keyword>
<name>A0ABV9KXC4_9BACT</name>
<keyword evidence="5" id="KW-0680">Restriction system</keyword>
<reference evidence="10" key="1">
    <citation type="journal article" date="2019" name="Int. J. Syst. Evol. Microbiol.">
        <title>The Global Catalogue of Microorganisms (GCM) 10K type strain sequencing project: providing services to taxonomists for standard genome sequencing and annotation.</title>
        <authorList>
            <consortium name="The Broad Institute Genomics Platform"/>
            <consortium name="The Broad Institute Genome Sequencing Center for Infectious Disease"/>
            <person name="Wu L."/>
            <person name="Ma J."/>
        </authorList>
    </citation>
    <scope>NUCLEOTIDE SEQUENCE [LARGE SCALE GENOMIC DNA]</scope>
    <source>
        <strain evidence="10">CCUG 66188</strain>
    </source>
</reference>
<dbReference type="Gene3D" id="3.90.120.10">
    <property type="entry name" value="DNA Methylase, subunit A, domain 2"/>
    <property type="match status" value="1"/>
</dbReference>
<evidence type="ECO:0000256" key="1">
    <source>
        <dbReference type="ARBA" id="ARBA00011975"/>
    </source>
</evidence>
<dbReference type="GO" id="GO:0032259">
    <property type="term" value="P:methylation"/>
    <property type="evidence" value="ECO:0007669"/>
    <property type="project" value="UniProtKB-KW"/>
</dbReference>
<proteinExistence type="inferred from homology"/>
<accession>A0ABV9KXC4</accession>
<keyword evidence="3 7" id="KW-0808">Transferase</keyword>
<organism evidence="9 10">
    <name type="scientific">Dysgonomonas termitidis</name>
    <dbReference type="NCBI Taxonomy" id="1516126"/>
    <lineage>
        <taxon>Bacteria</taxon>
        <taxon>Pseudomonadati</taxon>
        <taxon>Bacteroidota</taxon>
        <taxon>Bacteroidia</taxon>
        <taxon>Bacteroidales</taxon>
        <taxon>Dysgonomonadaceae</taxon>
        <taxon>Dysgonomonas</taxon>
    </lineage>
</organism>
<comment type="catalytic activity">
    <reaction evidence="6">
        <text>a 2'-deoxycytidine in DNA + S-adenosyl-L-methionine = a 5-methyl-2'-deoxycytidine in DNA + S-adenosyl-L-homocysteine + H(+)</text>
        <dbReference type="Rhea" id="RHEA:13681"/>
        <dbReference type="Rhea" id="RHEA-COMP:11369"/>
        <dbReference type="Rhea" id="RHEA-COMP:11370"/>
        <dbReference type="ChEBI" id="CHEBI:15378"/>
        <dbReference type="ChEBI" id="CHEBI:57856"/>
        <dbReference type="ChEBI" id="CHEBI:59789"/>
        <dbReference type="ChEBI" id="CHEBI:85452"/>
        <dbReference type="ChEBI" id="CHEBI:85454"/>
        <dbReference type="EC" id="2.1.1.37"/>
    </reaction>
</comment>
<dbReference type="Gene3D" id="3.40.50.150">
    <property type="entry name" value="Vaccinia Virus protein VP39"/>
    <property type="match status" value="1"/>
</dbReference>
<feature type="active site" evidence="7">
    <location>
        <position position="94"/>
    </location>
</feature>